<evidence type="ECO:0000313" key="2">
    <source>
        <dbReference type="Proteomes" id="UP000224634"/>
    </source>
</evidence>
<organism evidence="1 2">
    <name type="scientific">Polytolypa hystricis (strain UAMH7299)</name>
    <dbReference type="NCBI Taxonomy" id="1447883"/>
    <lineage>
        <taxon>Eukaryota</taxon>
        <taxon>Fungi</taxon>
        <taxon>Dikarya</taxon>
        <taxon>Ascomycota</taxon>
        <taxon>Pezizomycotina</taxon>
        <taxon>Eurotiomycetes</taxon>
        <taxon>Eurotiomycetidae</taxon>
        <taxon>Onygenales</taxon>
        <taxon>Onygenales incertae sedis</taxon>
        <taxon>Polytolypa</taxon>
    </lineage>
</organism>
<evidence type="ECO:0000313" key="1">
    <source>
        <dbReference type="EMBL" id="PGG95546.1"/>
    </source>
</evidence>
<dbReference type="OrthoDB" id="4289290at2759"/>
<dbReference type="AlphaFoldDB" id="A0A2B7WFU3"/>
<dbReference type="Proteomes" id="UP000224634">
    <property type="component" value="Unassembled WGS sequence"/>
</dbReference>
<name>A0A2B7WFU3_POLH7</name>
<gene>
    <name evidence="1" type="ORF">AJ80_09942</name>
</gene>
<comment type="caution">
    <text evidence="1">The sequence shown here is derived from an EMBL/GenBank/DDBJ whole genome shotgun (WGS) entry which is preliminary data.</text>
</comment>
<accession>A0A2B7WFU3</accession>
<sequence>MSGNTDKAKEARDTLSSIYSFYAANQETLEHVPSFLSNTSAEIKIGVQIPSAQQTEGLKKHLKELIATQELLNNVSESDLRAMTKAANASTIKRKENQTK</sequence>
<keyword evidence="2" id="KW-1185">Reference proteome</keyword>
<proteinExistence type="predicted"/>
<protein>
    <submittedName>
        <fullName evidence="1">Uncharacterized protein</fullName>
    </submittedName>
</protein>
<reference evidence="1 2" key="1">
    <citation type="submission" date="2017-10" db="EMBL/GenBank/DDBJ databases">
        <title>Comparative genomics in systemic dimorphic fungi from Ajellomycetaceae.</title>
        <authorList>
            <person name="Munoz J.F."/>
            <person name="Mcewen J.G."/>
            <person name="Clay O.K."/>
            <person name="Cuomo C.A."/>
        </authorList>
    </citation>
    <scope>NUCLEOTIDE SEQUENCE [LARGE SCALE GENOMIC DNA]</scope>
    <source>
        <strain evidence="1 2">UAMH7299</strain>
    </source>
</reference>
<dbReference type="EMBL" id="PDNA01000425">
    <property type="protein sequence ID" value="PGG95546.1"/>
    <property type="molecule type" value="Genomic_DNA"/>
</dbReference>